<sequence>MSDETVLLGDPGDVVEALSTHDLTSPERESFPPVQASRTLSEILVHHDHP</sequence>
<proteinExistence type="predicted"/>
<evidence type="ECO:0000313" key="3">
    <source>
        <dbReference type="Proteomes" id="UP000806528"/>
    </source>
</evidence>
<evidence type="ECO:0000313" key="2">
    <source>
        <dbReference type="EMBL" id="MBE2999867.1"/>
    </source>
</evidence>
<comment type="caution">
    <text evidence="2">The sequence shown here is derived from an EMBL/GenBank/DDBJ whole genome shotgun (WGS) entry which is preliminary data.</text>
</comment>
<organism evidence="2 3">
    <name type="scientific">Nocardiopsis coralli</name>
    <dbReference type="NCBI Taxonomy" id="2772213"/>
    <lineage>
        <taxon>Bacteria</taxon>
        <taxon>Bacillati</taxon>
        <taxon>Actinomycetota</taxon>
        <taxon>Actinomycetes</taxon>
        <taxon>Streptosporangiales</taxon>
        <taxon>Nocardiopsidaceae</taxon>
        <taxon>Nocardiopsis</taxon>
    </lineage>
</organism>
<keyword evidence="3" id="KW-1185">Reference proteome</keyword>
<reference evidence="2 3" key="1">
    <citation type="submission" date="2020-09" db="EMBL/GenBank/DDBJ databases">
        <title>Diversity and distribution of actinomycetes associated with coral in the coast of Hainan.</title>
        <authorList>
            <person name="Li F."/>
        </authorList>
    </citation>
    <scope>NUCLEOTIDE SEQUENCE [LARGE SCALE GENOMIC DNA]</scope>
    <source>
        <strain evidence="2 3">HNM0947</strain>
    </source>
</reference>
<dbReference type="EMBL" id="JADBGI010000011">
    <property type="protein sequence ID" value="MBE2999867.1"/>
    <property type="molecule type" value="Genomic_DNA"/>
</dbReference>
<feature type="region of interest" description="Disordered" evidence="1">
    <location>
        <begin position="19"/>
        <end position="50"/>
    </location>
</feature>
<protein>
    <submittedName>
        <fullName evidence="2">Uncharacterized protein</fullName>
    </submittedName>
</protein>
<dbReference type="RefSeq" id="WP_193122484.1">
    <property type="nucleotide sequence ID" value="NZ_JADBGI010000011.1"/>
</dbReference>
<accession>A0ABR9P7S6</accession>
<name>A0ABR9P7S6_9ACTN</name>
<dbReference type="Proteomes" id="UP000806528">
    <property type="component" value="Unassembled WGS sequence"/>
</dbReference>
<evidence type="ECO:0000256" key="1">
    <source>
        <dbReference type="SAM" id="MobiDB-lite"/>
    </source>
</evidence>
<gene>
    <name evidence="2" type="ORF">IDM40_14295</name>
</gene>